<evidence type="ECO:0000313" key="3">
    <source>
        <dbReference type="Proteomes" id="UP000886520"/>
    </source>
</evidence>
<dbReference type="AlphaFoldDB" id="A0A9D4V7B6"/>
<dbReference type="Proteomes" id="UP000886520">
    <property type="component" value="Chromosome 4"/>
</dbReference>
<comment type="caution">
    <text evidence="2">The sequence shown here is derived from an EMBL/GenBank/DDBJ whole genome shotgun (WGS) entry which is preliminary data.</text>
</comment>
<evidence type="ECO:0000313" key="2">
    <source>
        <dbReference type="EMBL" id="KAI5080601.1"/>
    </source>
</evidence>
<proteinExistence type="predicted"/>
<accession>A0A9D4V7B6</accession>
<gene>
    <name evidence="2" type="ORF">GOP47_0003784</name>
</gene>
<sequence>MSSMNIRHRKGAASEVAVEDDDAVHGGRMKPLSSLGVSSAKKCFLAASNPSSQVHYLTRQRTKVICNTISLKDGRRHATLWMHSRNTKSKRFNYKRLNHKAIDRKVAALPRQIKEMSHCDDRNTHLKMKNTKDMDGAPHAMCKGFKTTLQVHENVDPGFREVAIPKKHPKLGARQAVELPSEMLRDNMNNAKSIKSMPSDAKSHRETNNPTSKAANDVAKRHNESLPYTAATSLQPAEEVFADIKTEKCEVDVITIGGLDSECEHTTLMLTTQVPLHQILQGLAKP</sequence>
<evidence type="ECO:0000256" key="1">
    <source>
        <dbReference type="SAM" id="MobiDB-lite"/>
    </source>
</evidence>
<reference evidence="2" key="1">
    <citation type="submission" date="2021-01" db="EMBL/GenBank/DDBJ databases">
        <title>Adiantum capillus-veneris genome.</title>
        <authorList>
            <person name="Fang Y."/>
            <person name="Liao Q."/>
        </authorList>
    </citation>
    <scope>NUCLEOTIDE SEQUENCE</scope>
    <source>
        <strain evidence="2">H3</strain>
        <tissue evidence="2">Leaf</tissue>
    </source>
</reference>
<dbReference type="EMBL" id="JABFUD020000004">
    <property type="protein sequence ID" value="KAI5080601.1"/>
    <property type="molecule type" value="Genomic_DNA"/>
</dbReference>
<keyword evidence="3" id="KW-1185">Reference proteome</keyword>
<protein>
    <submittedName>
        <fullName evidence="2">Uncharacterized protein</fullName>
    </submittedName>
</protein>
<feature type="region of interest" description="Disordered" evidence="1">
    <location>
        <begin position="192"/>
        <end position="218"/>
    </location>
</feature>
<organism evidence="2 3">
    <name type="scientific">Adiantum capillus-veneris</name>
    <name type="common">Maidenhair fern</name>
    <dbReference type="NCBI Taxonomy" id="13818"/>
    <lineage>
        <taxon>Eukaryota</taxon>
        <taxon>Viridiplantae</taxon>
        <taxon>Streptophyta</taxon>
        <taxon>Embryophyta</taxon>
        <taxon>Tracheophyta</taxon>
        <taxon>Polypodiopsida</taxon>
        <taxon>Polypodiidae</taxon>
        <taxon>Polypodiales</taxon>
        <taxon>Pteridineae</taxon>
        <taxon>Pteridaceae</taxon>
        <taxon>Vittarioideae</taxon>
        <taxon>Adiantum</taxon>
    </lineage>
</organism>
<name>A0A9D4V7B6_ADICA</name>